<evidence type="ECO:0000313" key="8">
    <source>
        <dbReference type="Proteomes" id="UP000245250"/>
    </source>
</evidence>
<evidence type="ECO:0000259" key="6">
    <source>
        <dbReference type="Pfam" id="PF12708"/>
    </source>
</evidence>
<name>A0A2S1YQB7_9FLAO</name>
<dbReference type="PANTHER" id="PTHR31339:SF9">
    <property type="entry name" value="PLASMIN AND FIBRONECTIN-BINDING PROTEIN A"/>
    <property type="match status" value="1"/>
</dbReference>
<dbReference type="PANTHER" id="PTHR31339">
    <property type="entry name" value="PECTIN LYASE-RELATED"/>
    <property type="match status" value="1"/>
</dbReference>
<dbReference type="InterPro" id="IPR012334">
    <property type="entry name" value="Pectin_lyas_fold"/>
</dbReference>
<evidence type="ECO:0000256" key="2">
    <source>
        <dbReference type="ARBA" id="ARBA00022801"/>
    </source>
</evidence>
<evidence type="ECO:0000256" key="1">
    <source>
        <dbReference type="ARBA" id="ARBA00008834"/>
    </source>
</evidence>
<evidence type="ECO:0000313" key="7">
    <source>
        <dbReference type="EMBL" id="AWK06256.1"/>
    </source>
</evidence>
<comment type="similarity">
    <text evidence="1 4">Belongs to the glycosyl hydrolase 28 family.</text>
</comment>
<protein>
    <submittedName>
        <fullName evidence="7">Polygalacturonase</fullName>
    </submittedName>
</protein>
<dbReference type="SUPFAM" id="SSF51126">
    <property type="entry name" value="Pectin lyase-like"/>
    <property type="match status" value="1"/>
</dbReference>
<dbReference type="Proteomes" id="UP000245250">
    <property type="component" value="Chromosome"/>
</dbReference>
<proteinExistence type="inferred from homology"/>
<dbReference type="GO" id="GO:0005975">
    <property type="term" value="P:carbohydrate metabolic process"/>
    <property type="evidence" value="ECO:0007669"/>
    <property type="project" value="InterPro"/>
</dbReference>
<keyword evidence="3 4" id="KW-0326">Glycosidase</keyword>
<dbReference type="OrthoDB" id="9795222at2"/>
<keyword evidence="8" id="KW-1185">Reference proteome</keyword>
<sequence>MNHKFYYKLLCFIFFLNSLNILAKSYDLKTLGADNSGKKSCTALIHKTIDLASKDGGGTLYFPAGNYLTGAITLKSNITIYLEGGATLKFSSNFNDYLPFQKVRYEGVFMKTFAPLFNAQNAENITIKGEGTIDGNGFAWWEEAMRINKELKLNGTLKEPTELQKLWAEQNKELKVEPYYENTLKTQFFRPPFIQFFECNKINIEGIRILNSPFWTINPVGCNDVRVHGVTILNPDKEPHGPNTDGINPSSCSNVRISDCFISVGDDCITIKSGRDFHGREYGKACENITITNCVMLAGHGGVVIGSEMSGGVKNVVITNCVFDGTDAGIRMKASRGRGGVVENIMVSNIVMRNIGRNAFTFDLFYDRSSKVEPVSERTPIFRNIAISNVTGRSINKVGVIYGIEEIPIDELTFTNINMEAKEGFTGNLGTNLTFSNVDIATEKGAAFEFTNCEKLLFNDVKSKKPTADQPIIKLENCKTILVNNCFQKAPASVFVEAVNSDVIQGANFLSLVKTPFIKKDK</sequence>
<organism evidence="7 8">
    <name type="scientific">Flavobacterium crocinum</name>
    <dbReference type="NCBI Taxonomy" id="2183896"/>
    <lineage>
        <taxon>Bacteria</taxon>
        <taxon>Pseudomonadati</taxon>
        <taxon>Bacteroidota</taxon>
        <taxon>Flavobacteriia</taxon>
        <taxon>Flavobacteriales</taxon>
        <taxon>Flavobacteriaceae</taxon>
        <taxon>Flavobacterium</taxon>
    </lineage>
</organism>
<feature type="signal peptide" evidence="5">
    <location>
        <begin position="1"/>
        <end position="23"/>
    </location>
</feature>
<dbReference type="InterPro" id="IPR006626">
    <property type="entry name" value="PbH1"/>
</dbReference>
<dbReference type="Pfam" id="PF12708">
    <property type="entry name" value="Pect-lyase_RHGA_epim"/>
    <property type="match status" value="1"/>
</dbReference>
<dbReference type="KEGG" id="fcr:HYN56_19280"/>
<feature type="domain" description="Rhamnogalacturonase A/B/Epimerase-like pectate lyase" evidence="6">
    <location>
        <begin position="29"/>
        <end position="135"/>
    </location>
</feature>
<dbReference type="InterPro" id="IPR024535">
    <property type="entry name" value="RHGA/B-epi-like_pectate_lyase"/>
</dbReference>
<dbReference type="GO" id="GO:0004650">
    <property type="term" value="F:polygalacturonase activity"/>
    <property type="evidence" value="ECO:0007669"/>
    <property type="project" value="InterPro"/>
</dbReference>
<dbReference type="Gene3D" id="2.160.20.10">
    <property type="entry name" value="Single-stranded right-handed beta-helix, Pectin lyase-like"/>
    <property type="match status" value="1"/>
</dbReference>
<evidence type="ECO:0000256" key="3">
    <source>
        <dbReference type="ARBA" id="ARBA00023295"/>
    </source>
</evidence>
<dbReference type="PROSITE" id="PS00502">
    <property type="entry name" value="POLYGALACTURONASE"/>
    <property type="match status" value="1"/>
</dbReference>
<dbReference type="AlphaFoldDB" id="A0A2S1YQB7"/>
<dbReference type="SMART" id="SM00710">
    <property type="entry name" value="PbH1"/>
    <property type="match status" value="6"/>
</dbReference>
<evidence type="ECO:0000256" key="5">
    <source>
        <dbReference type="SAM" id="SignalP"/>
    </source>
</evidence>
<dbReference type="InterPro" id="IPR011050">
    <property type="entry name" value="Pectin_lyase_fold/virulence"/>
</dbReference>
<evidence type="ECO:0000256" key="4">
    <source>
        <dbReference type="RuleBase" id="RU361169"/>
    </source>
</evidence>
<reference evidence="7 8" key="1">
    <citation type="submission" date="2018-05" db="EMBL/GenBank/DDBJ databases">
        <title>Genome sequencing of Flavobacterium sp. HYN0056.</title>
        <authorList>
            <person name="Yi H."/>
            <person name="Baek C."/>
        </authorList>
    </citation>
    <scope>NUCLEOTIDE SEQUENCE [LARGE SCALE GENOMIC DNA]</scope>
    <source>
        <strain evidence="7 8">HYN0056</strain>
    </source>
</reference>
<keyword evidence="5" id="KW-0732">Signal</keyword>
<dbReference type="EMBL" id="CP029255">
    <property type="protein sequence ID" value="AWK06256.1"/>
    <property type="molecule type" value="Genomic_DNA"/>
</dbReference>
<dbReference type="Pfam" id="PF00295">
    <property type="entry name" value="Glyco_hydro_28"/>
    <property type="match status" value="1"/>
</dbReference>
<accession>A0A2S1YQB7</accession>
<dbReference type="InterPro" id="IPR000743">
    <property type="entry name" value="Glyco_hydro_28"/>
</dbReference>
<dbReference type="InterPro" id="IPR051801">
    <property type="entry name" value="GH28_Enzymes"/>
</dbReference>
<feature type="chain" id="PRO_5015739935" evidence="5">
    <location>
        <begin position="24"/>
        <end position="522"/>
    </location>
</feature>
<gene>
    <name evidence="7" type="ORF">HYN56_19280</name>
</gene>
<keyword evidence="2 4" id="KW-0378">Hydrolase</keyword>